<dbReference type="EMBL" id="LATX01000897">
    <property type="protein sequence ID" value="KTB44544.1"/>
    <property type="molecule type" value="Genomic_DNA"/>
</dbReference>
<comment type="caution">
    <text evidence="1">The sequence shown here is derived from an EMBL/GenBank/DDBJ whole genome shotgun (WGS) entry which is preliminary data.</text>
</comment>
<gene>
    <name evidence="1" type="ORF">WG66_2879</name>
</gene>
<proteinExistence type="predicted"/>
<dbReference type="Proteomes" id="UP000054988">
    <property type="component" value="Unassembled WGS sequence"/>
</dbReference>
<reference evidence="1 2" key="1">
    <citation type="submission" date="2015-12" db="EMBL/GenBank/DDBJ databases">
        <title>Draft genome sequence of Moniliophthora roreri, the causal agent of frosty pod rot of cacao.</title>
        <authorList>
            <person name="Aime M.C."/>
            <person name="Diaz-Valderrama J.R."/>
            <person name="Kijpornyongpan T."/>
            <person name="Phillips-Mora W."/>
        </authorList>
    </citation>
    <scope>NUCLEOTIDE SEQUENCE [LARGE SCALE GENOMIC DNA]</scope>
    <source>
        <strain evidence="1 2">MCA 2952</strain>
    </source>
</reference>
<accession>A0A0W0G7L6</accession>
<dbReference type="AlphaFoldDB" id="A0A0W0G7L6"/>
<evidence type="ECO:0000313" key="1">
    <source>
        <dbReference type="EMBL" id="KTB44544.1"/>
    </source>
</evidence>
<evidence type="ECO:0000313" key="2">
    <source>
        <dbReference type="Proteomes" id="UP000054988"/>
    </source>
</evidence>
<organism evidence="1 2">
    <name type="scientific">Moniliophthora roreri</name>
    <name type="common">Frosty pod rot fungus</name>
    <name type="synonym">Monilia roreri</name>
    <dbReference type="NCBI Taxonomy" id="221103"/>
    <lineage>
        <taxon>Eukaryota</taxon>
        <taxon>Fungi</taxon>
        <taxon>Dikarya</taxon>
        <taxon>Basidiomycota</taxon>
        <taxon>Agaricomycotina</taxon>
        <taxon>Agaricomycetes</taxon>
        <taxon>Agaricomycetidae</taxon>
        <taxon>Agaricales</taxon>
        <taxon>Marasmiineae</taxon>
        <taxon>Marasmiaceae</taxon>
        <taxon>Moniliophthora</taxon>
    </lineage>
</organism>
<name>A0A0W0G7L6_MONRR</name>
<protein>
    <submittedName>
        <fullName evidence="1">Uncharacterized protein</fullName>
    </submittedName>
</protein>
<sequence>MEEVRNQALHDLGPRIPEVSFDQFKAAVLPHIDNVKLKQVYDALKKDGELSDEGWLGFKFDKAKSQQVRHVLVMKAVFIGNSTLTQKSTLYQDLLIDSS</sequence>